<name>A0ABQ3YXH2_9ACTN</name>
<reference evidence="1 2" key="1">
    <citation type="submission" date="2021-01" db="EMBL/GenBank/DDBJ databases">
        <title>Whole genome shotgun sequence of Actinoplanes durhamensis NBRC 14914.</title>
        <authorList>
            <person name="Komaki H."/>
            <person name="Tamura T."/>
        </authorList>
    </citation>
    <scope>NUCLEOTIDE SEQUENCE [LARGE SCALE GENOMIC DNA]</scope>
    <source>
        <strain evidence="1 2">NBRC 14914</strain>
    </source>
</reference>
<keyword evidence="2" id="KW-1185">Reference proteome</keyword>
<gene>
    <name evidence="1" type="ORF">Adu01nite_35640</name>
</gene>
<evidence type="ECO:0000313" key="1">
    <source>
        <dbReference type="EMBL" id="GIE02214.1"/>
    </source>
</evidence>
<dbReference type="SUPFAM" id="SSF55961">
    <property type="entry name" value="Bet v1-like"/>
    <property type="match status" value="1"/>
</dbReference>
<accession>A0ABQ3YXH2</accession>
<dbReference type="EMBL" id="BOML01000030">
    <property type="protein sequence ID" value="GIE02214.1"/>
    <property type="molecule type" value="Genomic_DNA"/>
</dbReference>
<sequence>MTSVERTFSVAAPAAAVLAYLSDFGNTEQWDPATQKTVRTDAGPIAPGATWVNTSKVFGRESEITYTLRSLDGDTIVFVGENKTLTSVDTITVRSTGPGSEITYHVDLDLHGIAVLAAPVMKLEFEKLARETVKKMTEVLARL</sequence>
<dbReference type="InterPro" id="IPR019587">
    <property type="entry name" value="Polyketide_cyclase/dehydratase"/>
</dbReference>
<organism evidence="1 2">
    <name type="scientific">Paractinoplanes durhamensis</name>
    <dbReference type="NCBI Taxonomy" id="113563"/>
    <lineage>
        <taxon>Bacteria</taxon>
        <taxon>Bacillati</taxon>
        <taxon>Actinomycetota</taxon>
        <taxon>Actinomycetes</taxon>
        <taxon>Micromonosporales</taxon>
        <taxon>Micromonosporaceae</taxon>
        <taxon>Paractinoplanes</taxon>
    </lineage>
</organism>
<dbReference type="Proteomes" id="UP000637628">
    <property type="component" value="Unassembled WGS sequence"/>
</dbReference>
<comment type="caution">
    <text evidence="1">The sequence shown here is derived from an EMBL/GenBank/DDBJ whole genome shotgun (WGS) entry which is preliminary data.</text>
</comment>
<dbReference type="Pfam" id="PF10604">
    <property type="entry name" value="Polyketide_cyc2"/>
    <property type="match status" value="1"/>
</dbReference>
<dbReference type="RefSeq" id="WP_203727973.1">
    <property type="nucleotide sequence ID" value="NZ_BAAATX010000001.1"/>
</dbReference>
<evidence type="ECO:0000313" key="2">
    <source>
        <dbReference type="Proteomes" id="UP000637628"/>
    </source>
</evidence>
<dbReference type="InterPro" id="IPR023393">
    <property type="entry name" value="START-like_dom_sf"/>
</dbReference>
<dbReference type="Gene3D" id="3.30.530.20">
    <property type="match status" value="1"/>
</dbReference>
<proteinExistence type="predicted"/>
<protein>
    <submittedName>
        <fullName evidence="1">Polyketide cyclase</fullName>
    </submittedName>
</protein>